<evidence type="ECO:0000256" key="7">
    <source>
        <dbReference type="SAM" id="MobiDB-lite"/>
    </source>
</evidence>
<dbReference type="GO" id="GO:0000978">
    <property type="term" value="F:RNA polymerase II cis-regulatory region sequence-specific DNA binding"/>
    <property type="evidence" value="ECO:0007669"/>
    <property type="project" value="UniProtKB-ARBA"/>
</dbReference>
<dbReference type="PROSITE" id="PS00658">
    <property type="entry name" value="FORK_HEAD_2"/>
    <property type="match status" value="1"/>
</dbReference>
<dbReference type="InterPro" id="IPR036388">
    <property type="entry name" value="WH-like_DNA-bd_sf"/>
</dbReference>
<dbReference type="InterPro" id="IPR036390">
    <property type="entry name" value="WH_DNA-bd_sf"/>
</dbReference>
<organism evidence="10">
    <name type="scientific">Candida tenuis (strain ATCC 10573 / BCRC 21748 / CBS 615 / JCM 9827 / NBRC 10315 / NRRL Y-1498 / VKM Y-70)</name>
    <name type="common">Yeast</name>
    <name type="synonym">Yamadazyma tenuis</name>
    <dbReference type="NCBI Taxonomy" id="590646"/>
    <lineage>
        <taxon>Eukaryota</taxon>
        <taxon>Fungi</taxon>
        <taxon>Dikarya</taxon>
        <taxon>Ascomycota</taxon>
        <taxon>Saccharomycotina</taxon>
        <taxon>Pichiomycetes</taxon>
        <taxon>Debaryomycetaceae</taxon>
        <taxon>Yamadazyma</taxon>
    </lineage>
</organism>
<dbReference type="FunFam" id="1.10.10.10:FF:000260">
    <property type="entry name" value="Forkhead transcription factor (Sep1)"/>
    <property type="match status" value="1"/>
</dbReference>
<evidence type="ECO:0000313" key="10">
    <source>
        <dbReference type="Proteomes" id="UP000000707"/>
    </source>
</evidence>
<dbReference type="InterPro" id="IPR001766">
    <property type="entry name" value="Fork_head_dom"/>
</dbReference>
<dbReference type="HOGENOM" id="CLU_023743_0_0_1"/>
<dbReference type="SUPFAM" id="SSF46785">
    <property type="entry name" value="Winged helix' DNA-binding domain"/>
    <property type="match status" value="1"/>
</dbReference>
<dbReference type="EMBL" id="GL996528">
    <property type="protein sequence ID" value="EGV60587.1"/>
    <property type="molecule type" value="Genomic_DNA"/>
</dbReference>
<evidence type="ECO:0000256" key="2">
    <source>
        <dbReference type="ARBA" id="ARBA00023015"/>
    </source>
</evidence>
<gene>
    <name evidence="9" type="ORF">CANTEDRAFT_132311</name>
</gene>
<dbReference type="PRINTS" id="PR00053">
    <property type="entry name" value="FORKHEAD"/>
</dbReference>
<evidence type="ECO:0000256" key="3">
    <source>
        <dbReference type="ARBA" id="ARBA00023125"/>
    </source>
</evidence>
<evidence type="ECO:0000256" key="6">
    <source>
        <dbReference type="PROSITE-ProRule" id="PRU00089"/>
    </source>
</evidence>
<dbReference type="OrthoDB" id="5954824at2759"/>
<dbReference type="InterPro" id="IPR030456">
    <property type="entry name" value="TF_fork_head_CS_2"/>
</dbReference>
<keyword evidence="2" id="KW-0805">Transcription regulation</keyword>
<dbReference type="AlphaFoldDB" id="G3BET3"/>
<evidence type="ECO:0000256" key="5">
    <source>
        <dbReference type="ARBA" id="ARBA00023242"/>
    </source>
</evidence>
<evidence type="ECO:0000259" key="8">
    <source>
        <dbReference type="PROSITE" id="PS50039"/>
    </source>
</evidence>
<dbReference type="GO" id="GO:0001228">
    <property type="term" value="F:DNA-binding transcription activator activity, RNA polymerase II-specific"/>
    <property type="evidence" value="ECO:0007669"/>
    <property type="project" value="UniProtKB-ARBA"/>
</dbReference>
<feature type="region of interest" description="Disordered" evidence="7">
    <location>
        <begin position="88"/>
        <end position="148"/>
    </location>
</feature>
<dbReference type="SMART" id="SM00339">
    <property type="entry name" value="FH"/>
    <property type="match status" value="1"/>
</dbReference>
<dbReference type="STRING" id="590646.G3BET3"/>
<dbReference type="Gene3D" id="1.10.10.10">
    <property type="entry name" value="Winged helix-like DNA-binding domain superfamily/Winged helix DNA-binding domain"/>
    <property type="match status" value="1"/>
</dbReference>
<protein>
    <recommendedName>
        <fullName evidence="8">Fork-head domain-containing protein</fullName>
    </recommendedName>
</protein>
<dbReference type="Proteomes" id="UP000000707">
    <property type="component" value="Unassembled WGS sequence"/>
</dbReference>
<dbReference type="PANTHER" id="PTHR45881">
    <property type="entry name" value="CHECKPOINT SUPPRESSOR 1-LIKE, ISOFORM A-RELATED"/>
    <property type="match status" value="1"/>
</dbReference>
<keyword evidence="3 6" id="KW-0238">DNA-binding</keyword>
<feature type="domain" description="Fork-head" evidence="8">
    <location>
        <begin position="151"/>
        <end position="243"/>
    </location>
</feature>
<keyword evidence="10" id="KW-1185">Reference proteome</keyword>
<evidence type="ECO:0000256" key="1">
    <source>
        <dbReference type="ARBA" id="ARBA00004123"/>
    </source>
</evidence>
<feature type="compositionally biased region" description="Polar residues" evidence="7">
    <location>
        <begin position="88"/>
        <end position="111"/>
    </location>
</feature>
<comment type="subcellular location">
    <subcellularLocation>
        <location evidence="1 6">Nucleus</location>
    </subcellularLocation>
</comment>
<keyword evidence="4" id="KW-0804">Transcription</keyword>
<accession>G3BET3</accession>
<feature type="DNA-binding region" description="Fork-head" evidence="6">
    <location>
        <begin position="151"/>
        <end position="243"/>
    </location>
</feature>
<dbReference type="Pfam" id="PF00250">
    <property type="entry name" value="Forkhead"/>
    <property type="match status" value="1"/>
</dbReference>
<dbReference type="eggNOG" id="KOG2294">
    <property type="taxonomic scope" value="Eukaryota"/>
</dbReference>
<evidence type="ECO:0000256" key="4">
    <source>
        <dbReference type="ARBA" id="ARBA00023163"/>
    </source>
</evidence>
<sequence>MSVDGFRIPLQDSKIEINTPLPMKSIHNQKITTPPGSVSGIKKQVSDANSSLIETPIKNYDNGEGIDGLNLSKHLLLSPAFSSPQNHLKYNSNASSQYPYLRPSQSQAYNSSPPPVPSTNLSSFDDEFDQEKPKKKKKKDKKAFDIQSNDKPPYSYATLIGMSILSHPDKRLTLSSIYQWISETFKYYKKEDVGWQNSIRHNLSLNKAFIKGEKSKDGKGHFWCIEAGCEDQFLKSRNNKKGSYQEIMEQIYNKPQGLARSRKRTIGSIPSSPNYYDSNEASFAGMNEAADYHRKNDNHFHEEMDEDDVGFHKRQKVSNRSDLGAPFDQNWSLSPPPAKTNNGTHFDLMNTPKVIISHSPNKPLVAGKNLTFTSSFSCNSNLELSPIRPNETGPLLQPLTPGKVYKAGAINHHIPNIQYQSSHTPKATIKTPIRILKTPQTSAKKLWNSPGYLDDFYYSPLITSQSALHSYDDDDMILRAFESPANSRKIVDDYGIYDNWDGMK</sequence>
<reference evidence="9 10" key="1">
    <citation type="journal article" date="2011" name="Proc. Natl. Acad. Sci. U.S.A.">
        <title>Comparative genomics of xylose-fermenting fungi for enhanced biofuel production.</title>
        <authorList>
            <person name="Wohlbach D.J."/>
            <person name="Kuo A."/>
            <person name="Sato T.K."/>
            <person name="Potts K.M."/>
            <person name="Salamov A.A."/>
            <person name="LaButti K.M."/>
            <person name="Sun H."/>
            <person name="Clum A."/>
            <person name="Pangilinan J.L."/>
            <person name="Lindquist E.A."/>
            <person name="Lucas S."/>
            <person name="Lapidus A."/>
            <person name="Jin M."/>
            <person name="Gunawan C."/>
            <person name="Balan V."/>
            <person name="Dale B.E."/>
            <person name="Jeffries T.W."/>
            <person name="Zinkel R."/>
            <person name="Barry K.W."/>
            <person name="Grigoriev I.V."/>
            <person name="Gasch A.P."/>
        </authorList>
    </citation>
    <scope>NUCLEOTIDE SEQUENCE [LARGE SCALE GENOMIC DNA]</scope>
    <source>
        <strain evidence="10">ATCC 10573 / BCRC 21748 / CBS 615 / JCM 9827 / NBRC 10315 / NRRL Y-1498 / VKM Y-70</strain>
    </source>
</reference>
<dbReference type="GO" id="GO:0005634">
    <property type="term" value="C:nucleus"/>
    <property type="evidence" value="ECO:0007669"/>
    <property type="project" value="UniProtKB-SubCell"/>
</dbReference>
<dbReference type="PROSITE" id="PS50039">
    <property type="entry name" value="FORK_HEAD_3"/>
    <property type="match status" value="1"/>
</dbReference>
<evidence type="ECO:0000313" key="9">
    <source>
        <dbReference type="EMBL" id="EGV60587.1"/>
    </source>
</evidence>
<keyword evidence="5 6" id="KW-0539">Nucleus</keyword>
<proteinExistence type="predicted"/>
<name>G3BET3_CANTC</name>